<organism evidence="8 9">
    <name type="scientific">Diploptera punctata</name>
    <name type="common">Pacific beetle cockroach</name>
    <dbReference type="NCBI Taxonomy" id="6984"/>
    <lineage>
        <taxon>Eukaryota</taxon>
        <taxon>Metazoa</taxon>
        <taxon>Ecdysozoa</taxon>
        <taxon>Arthropoda</taxon>
        <taxon>Hexapoda</taxon>
        <taxon>Insecta</taxon>
        <taxon>Pterygota</taxon>
        <taxon>Neoptera</taxon>
        <taxon>Polyneoptera</taxon>
        <taxon>Dictyoptera</taxon>
        <taxon>Blattodea</taxon>
        <taxon>Blaberoidea</taxon>
        <taxon>Blaberidae</taxon>
        <taxon>Diplopterinae</taxon>
        <taxon>Diploptera</taxon>
    </lineage>
</organism>
<dbReference type="GO" id="GO:0016020">
    <property type="term" value="C:membrane"/>
    <property type="evidence" value="ECO:0007669"/>
    <property type="project" value="UniProtKB-SubCell"/>
</dbReference>
<feature type="non-terminal residue" evidence="8">
    <location>
        <position position="363"/>
    </location>
</feature>
<sequence>ITSDNGAIHHSLDLEVKEMEIKMDEIRICLLDLKKKALSDDRLDINEKQYLLSHFSNILKATTVYFHKRNMLNWTWINNHLDYMHQYLLPAANYSIFFINLIQHTIGEELTPVRKNLQVKKQNIERWANVSLKKLDTITDQFISKDFLLEFKNMMMKFSKEARSLDISSNKMWFSGRAFLLLLPSLHGLTVLFIIVVATTLGIHEIRRLNVNNETTLQYRVCYGAKVLQTGVLIGLAFLWLHLILAGVMYITSVMMTMLCLPVMDLTIFTRYTDDIKVWGNKTWIDSVMEQFASDYTEKIKFLQLLNKCKDNQTLYTALNMEKYWDIKHYMNLDNLKLEETEVIQAVDTAIQKNTTTRYSYHQ</sequence>
<keyword evidence="9" id="KW-1185">Reference proteome</keyword>
<comment type="subcellular location">
    <subcellularLocation>
        <location evidence="1">Membrane</location>
        <topology evidence="1">Multi-pass membrane protein</topology>
    </subcellularLocation>
</comment>
<evidence type="ECO:0000256" key="2">
    <source>
        <dbReference type="ARBA" id="ARBA00006058"/>
    </source>
</evidence>
<keyword evidence="3 7" id="KW-0812">Transmembrane</keyword>
<dbReference type="PANTHER" id="PTHR22730">
    <property type="entry name" value="PROMININ PROM PROTEIN"/>
    <property type="match status" value="1"/>
</dbReference>
<evidence type="ECO:0000313" key="8">
    <source>
        <dbReference type="EMBL" id="KAJ9577895.1"/>
    </source>
</evidence>
<name>A0AAD7ZBY6_DIPPU</name>
<dbReference type="InterPro" id="IPR008795">
    <property type="entry name" value="Prominin"/>
</dbReference>
<dbReference type="EMBL" id="JASPKZ010009235">
    <property type="protein sequence ID" value="KAJ9577895.1"/>
    <property type="molecule type" value="Genomic_DNA"/>
</dbReference>
<keyword evidence="4 7" id="KW-1133">Transmembrane helix</keyword>
<feature type="transmembrane region" description="Helical" evidence="7">
    <location>
        <begin position="178"/>
        <end position="203"/>
    </location>
</feature>
<evidence type="ECO:0000256" key="6">
    <source>
        <dbReference type="ARBA" id="ARBA00023180"/>
    </source>
</evidence>
<evidence type="ECO:0000256" key="7">
    <source>
        <dbReference type="SAM" id="Phobius"/>
    </source>
</evidence>
<evidence type="ECO:0000256" key="1">
    <source>
        <dbReference type="ARBA" id="ARBA00004141"/>
    </source>
</evidence>
<dbReference type="Pfam" id="PF05478">
    <property type="entry name" value="Prominin"/>
    <property type="match status" value="1"/>
</dbReference>
<dbReference type="Proteomes" id="UP001233999">
    <property type="component" value="Unassembled WGS sequence"/>
</dbReference>
<proteinExistence type="inferred from homology"/>
<dbReference type="AlphaFoldDB" id="A0AAD7ZBY6"/>
<feature type="transmembrane region" description="Helical" evidence="7">
    <location>
        <begin position="237"/>
        <end position="261"/>
    </location>
</feature>
<protein>
    <submittedName>
        <fullName evidence="8">Uncharacterized protein</fullName>
    </submittedName>
</protein>
<reference evidence="8" key="2">
    <citation type="submission" date="2023-05" db="EMBL/GenBank/DDBJ databases">
        <authorList>
            <person name="Fouks B."/>
        </authorList>
    </citation>
    <scope>NUCLEOTIDE SEQUENCE</scope>
    <source>
        <strain evidence="8">Stay&amp;Tobe</strain>
        <tissue evidence="8">Testes</tissue>
    </source>
</reference>
<comment type="caution">
    <text evidence="8">The sequence shown here is derived from an EMBL/GenBank/DDBJ whole genome shotgun (WGS) entry which is preliminary data.</text>
</comment>
<gene>
    <name evidence="8" type="ORF">L9F63_025241</name>
</gene>
<dbReference type="PANTHER" id="PTHR22730:SF1">
    <property type="entry name" value="PROMININ-LIKE PROTEIN"/>
    <property type="match status" value="1"/>
</dbReference>
<keyword evidence="5 7" id="KW-0472">Membrane</keyword>
<keyword evidence="6" id="KW-0325">Glycoprotein</keyword>
<evidence type="ECO:0000256" key="5">
    <source>
        <dbReference type="ARBA" id="ARBA00023136"/>
    </source>
</evidence>
<evidence type="ECO:0000256" key="4">
    <source>
        <dbReference type="ARBA" id="ARBA00022989"/>
    </source>
</evidence>
<evidence type="ECO:0000256" key="3">
    <source>
        <dbReference type="ARBA" id="ARBA00022692"/>
    </source>
</evidence>
<accession>A0AAD7ZBY6</accession>
<reference evidence="8" key="1">
    <citation type="journal article" date="2023" name="IScience">
        <title>Live-bearing cockroach genome reveals convergent evolutionary mechanisms linked to viviparity in insects and beyond.</title>
        <authorList>
            <person name="Fouks B."/>
            <person name="Harrison M.C."/>
            <person name="Mikhailova A.A."/>
            <person name="Marchal E."/>
            <person name="English S."/>
            <person name="Carruthers M."/>
            <person name="Jennings E.C."/>
            <person name="Chiamaka E.L."/>
            <person name="Frigard R.A."/>
            <person name="Pippel M."/>
            <person name="Attardo G.M."/>
            <person name="Benoit J.B."/>
            <person name="Bornberg-Bauer E."/>
            <person name="Tobe S.S."/>
        </authorList>
    </citation>
    <scope>NUCLEOTIDE SEQUENCE</scope>
    <source>
        <strain evidence="8">Stay&amp;Tobe</strain>
    </source>
</reference>
<evidence type="ECO:0000313" key="9">
    <source>
        <dbReference type="Proteomes" id="UP001233999"/>
    </source>
</evidence>
<comment type="similarity">
    <text evidence="2">Belongs to the prominin family.</text>
</comment>